<dbReference type="Gene3D" id="3.40.50.11690">
    <property type="entry name" value="Cell division protein FtsQ/DivIB"/>
    <property type="match status" value="1"/>
</dbReference>
<proteinExistence type="predicted"/>
<dbReference type="InterPro" id="IPR045335">
    <property type="entry name" value="FtsQ_C_sf"/>
</dbReference>
<sequence>MKKRAILTKRSLREKRGRAVFAVFGVIQRIGSGFLKIFLFVAVIAVVSLSFISFYHYLLTSPYMKLEQVDMKGVDGKIRNELIEMCGLNSEQSLLGLNLNKLKKRMDEHPWVRSVKLERRFPHTLIVEAEKQIPAALALTDRFYYVNQRGEIFKMVSESDDNDFPIITGLSKNRSRAQEQLDKTMHVINVLDSEDDLWSLDGVSEIHLRKNGEISLYFNHLRAEVTFKWDEFGDKIDGLKKVAEHLSQSGKIDTVTHINLNYEDGAVVSFRNS</sequence>
<dbReference type="InterPro" id="IPR013685">
    <property type="entry name" value="POTRA_FtsQ_type"/>
</dbReference>
<evidence type="ECO:0000259" key="8">
    <source>
        <dbReference type="Pfam" id="PF03799"/>
    </source>
</evidence>
<dbReference type="GO" id="GO:0090529">
    <property type="term" value="P:cell septum assembly"/>
    <property type="evidence" value="ECO:0007669"/>
    <property type="project" value="InterPro"/>
</dbReference>
<gene>
    <name evidence="10" type="ORF">H8E19_13455</name>
</gene>
<comment type="caution">
    <text evidence="10">The sequence shown here is derived from an EMBL/GenBank/DDBJ whole genome shotgun (WGS) entry which is preliminary data.</text>
</comment>
<dbReference type="Pfam" id="PF08478">
    <property type="entry name" value="POTRA_1"/>
    <property type="match status" value="1"/>
</dbReference>
<feature type="domain" description="POTRA" evidence="9">
    <location>
        <begin position="65"/>
        <end position="128"/>
    </location>
</feature>
<evidence type="ECO:0000256" key="4">
    <source>
        <dbReference type="ARBA" id="ARBA00022692"/>
    </source>
</evidence>
<evidence type="ECO:0000313" key="10">
    <source>
        <dbReference type="EMBL" id="MBC8178406.1"/>
    </source>
</evidence>
<dbReference type="AlphaFoldDB" id="A0A8J6N191"/>
<evidence type="ECO:0000256" key="6">
    <source>
        <dbReference type="ARBA" id="ARBA00023306"/>
    </source>
</evidence>
<reference evidence="10 11" key="1">
    <citation type="submission" date="2020-08" db="EMBL/GenBank/DDBJ databases">
        <title>Bridging the membrane lipid divide: bacteria of the FCB group superphylum have the potential to synthesize archaeal ether lipids.</title>
        <authorList>
            <person name="Villanueva L."/>
            <person name="Von Meijenfeldt F.A.B."/>
            <person name="Westbye A.B."/>
            <person name="Yadav S."/>
            <person name="Hopmans E.C."/>
            <person name="Dutilh B.E."/>
            <person name="Sinninghe Damste J.S."/>
        </authorList>
    </citation>
    <scope>NUCLEOTIDE SEQUENCE [LARGE SCALE GENOMIC DNA]</scope>
    <source>
        <strain evidence="10">NIOZ-UU27</strain>
    </source>
</reference>
<evidence type="ECO:0000259" key="9">
    <source>
        <dbReference type="Pfam" id="PF08478"/>
    </source>
</evidence>
<keyword evidence="7" id="KW-0472">Membrane</keyword>
<feature type="domain" description="Cell division protein FtsQ/DivIB C-terminal" evidence="8">
    <location>
        <begin position="142"/>
        <end position="248"/>
    </location>
</feature>
<keyword evidence="1" id="KW-1003">Cell membrane</keyword>
<evidence type="ECO:0000256" key="1">
    <source>
        <dbReference type="ARBA" id="ARBA00022475"/>
    </source>
</evidence>
<evidence type="ECO:0000256" key="3">
    <source>
        <dbReference type="ARBA" id="ARBA00022618"/>
    </source>
</evidence>
<name>A0A8J6N191_9DELT</name>
<accession>A0A8J6N191</accession>
<dbReference type="EMBL" id="JACNJD010000278">
    <property type="protein sequence ID" value="MBC8178406.1"/>
    <property type="molecule type" value="Genomic_DNA"/>
</dbReference>
<dbReference type="Proteomes" id="UP000650524">
    <property type="component" value="Unassembled WGS sequence"/>
</dbReference>
<evidence type="ECO:0000313" key="11">
    <source>
        <dbReference type="Proteomes" id="UP000650524"/>
    </source>
</evidence>
<dbReference type="InterPro" id="IPR005548">
    <property type="entry name" value="Cell_div_FtsQ/DivIB_C"/>
</dbReference>
<keyword evidence="6" id="KW-0131">Cell cycle</keyword>
<evidence type="ECO:0000256" key="2">
    <source>
        <dbReference type="ARBA" id="ARBA00022519"/>
    </source>
</evidence>
<keyword evidence="2" id="KW-0997">Cell inner membrane</keyword>
<evidence type="ECO:0000256" key="5">
    <source>
        <dbReference type="ARBA" id="ARBA00022989"/>
    </source>
</evidence>
<keyword evidence="3" id="KW-0132">Cell division</keyword>
<dbReference type="InterPro" id="IPR026579">
    <property type="entry name" value="FtsQ"/>
</dbReference>
<keyword evidence="4 7" id="KW-0812">Transmembrane</keyword>
<dbReference type="Pfam" id="PF03799">
    <property type="entry name" value="FtsQ_DivIB_C"/>
    <property type="match status" value="1"/>
</dbReference>
<protein>
    <submittedName>
        <fullName evidence="10">FtsQ-type POTRA domain-containing protein</fullName>
    </submittedName>
</protein>
<organism evidence="10 11">
    <name type="scientific">Candidatus Desulfacyla euxinica</name>
    <dbReference type="NCBI Taxonomy" id="2841693"/>
    <lineage>
        <taxon>Bacteria</taxon>
        <taxon>Deltaproteobacteria</taxon>
        <taxon>Candidatus Desulfacyla</taxon>
    </lineage>
</organism>
<keyword evidence="5 7" id="KW-1133">Transmembrane helix</keyword>
<evidence type="ECO:0000256" key="7">
    <source>
        <dbReference type="SAM" id="Phobius"/>
    </source>
</evidence>
<dbReference type="PANTHER" id="PTHR35851">
    <property type="entry name" value="CELL DIVISION PROTEIN FTSQ"/>
    <property type="match status" value="1"/>
</dbReference>
<feature type="transmembrane region" description="Helical" evidence="7">
    <location>
        <begin position="37"/>
        <end position="58"/>
    </location>
</feature>
<dbReference type="PANTHER" id="PTHR35851:SF1">
    <property type="entry name" value="CELL DIVISION PROTEIN FTSQ"/>
    <property type="match status" value="1"/>
</dbReference>
<dbReference type="Gene3D" id="3.10.20.310">
    <property type="entry name" value="membrane protein fhac"/>
    <property type="match status" value="1"/>
</dbReference>